<dbReference type="InterPro" id="IPR003057">
    <property type="entry name" value="Invtbrt_color"/>
</dbReference>
<dbReference type="HOGENOM" id="CLU_068449_2_0_1"/>
<proteinExistence type="inferred from homology"/>
<dbReference type="GO" id="GO:0005576">
    <property type="term" value="C:extracellular region"/>
    <property type="evidence" value="ECO:0007669"/>
    <property type="project" value="UniProtKB-SubCell"/>
</dbReference>
<keyword evidence="4" id="KW-0813">Transport</keyword>
<name>E9FY96_DAPPU</name>
<dbReference type="GO" id="GO:0000302">
    <property type="term" value="P:response to reactive oxygen species"/>
    <property type="evidence" value="ECO:0000318"/>
    <property type="project" value="GO_Central"/>
</dbReference>
<keyword evidence="13" id="KW-1185">Reference proteome</keyword>
<dbReference type="Gene3D" id="2.40.128.20">
    <property type="match status" value="1"/>
</dbReference>
<feature type="signal peptide" evidence="10">
    <location>
        <begin position="1"/>
        <end position="25"/>
    </location>
</feature>
<dbReference type="AlphaFoldDB" id="E9FY96"/>
<evidence type="ECO:0000313" key="13">
    <source>
        <dbReference type="Proteomes" id="UP000000305"/>
    </source>
</evidence>
<dbReference type="KEGG" id="dpx:DAPPUDRAFT_306369"/>
<dbReference type="FunFam" id="2.40.128.20:FF:000003">
    <property type="entry name" value="Apolipoprotein D"/>
    <property type="match status" value="1"/>
</dbReference>
<dbReference type="InterPro" id="IPR022271">
    <property type="entry name" value="Lipocalin_ApoD"/>
</dbReference>
<reference evidence="12 13" key="1">
    <citation type="journal article" date="2011" name="Science">
        <title>The ecoresponsive genome of Daphnia pulex.</title>
        <authorList>
            <person name="Colbourne J.K."/>
            <person name="Pfrender M.E."/>
            <person name="Gilbert D."/>
            <person name="Thomas W.K."/>
            <person name="Tucker A."/>
            <person name="Oakley T.H."/>
            <person name="Tokishita S."/>
            <person name="Aerts A."/>
            <person name="Arnold G.J."/>
            <person name="Basu M.K."/>
            <person name="Bauer D.J."/>
            <person name="Caceres C.E."/>
            <person name="Carmel L."/>
            <person name="Casola C."/>
            <person name="Choi J.H."/>
            <person name="Detter J.C."/>
            <person name="Dong Q."/>
            <person name="Dusheyko S."/>
            <person name="Eads B.D."/>
            <person name="Frohlich T."/>
            <person name="Geiler-Samerotte K.A."/>
            <person name="Gerlach D."/>
            <person name="Hatcher P."/>
            <person name="Jogdeo S."/>
            <person name="Krijgsveld J."/>
            <person name="Kriventseva E.V."/>
            <person name="Kultz D."/>
            <person name="Laforsch C."/>
            <person name="Lindquist E."/>
            <person name="Lopez J."/>
            <person name="Manak J.R."/>
            <person name="Muller J."/>
            <person name="Pangilinan J."/>
            <person name="Patwardhan R.P."/>
            <person name="Pitluck S."/>
            <person name="Pritham E.J."/>
            <person name="Rechtsteiner A."/>
            <person name="Rho M."/>
            <person name="Rogozin I.B."/>
            <person name="Sakarya O."/>
            <person name="Salamov A."/>
            <person name="Schaack S."/>
            <person name="Shapiro H."/>
            <person name="Shiga Y."/>
            <person name="Skalitzky C."/>
            <person name="Smith Z."/>
            <person name="Souvorov A."/>
            <person name="Sung W."/>
            <person name="Tang Z."/>
            <person name="Tsuchiya D."/>
            <person name="Tu H."/>
            <person name="Vos H."/>
            <person name="Wang M."/>
            <person name="Wolf Y.I."/>
            <person name="Yamagata H."/>
            <person name="Yamada T."/>
            <person name="Ye Y."/>
            <person name="Shaw J.R."/>
            <person name="Andrews J."/>
            <person name="Crease T.J."/>
            <person name="Tang H."/>
            <person name="Lucas S.M."/>
            <person name="Robertson H.M."/>
            <person name="Bork P."/>
            <person name="Koonin E.V."/>
            <person name="Zdobnov E.M."/>
            <person name="Grigoriev I.V."/>
            <person name="Lynch M."/>
            <person name="Boore J.L."/>
        </authorList>
    </citation>
    <scope>NUCLEOTIDE SEQUENCE [LARGE SCALE GENOMIC DNA]</scope>
</reference>
<dbReference type="PROSITE" id="PS51257">
    <property type="entry name" value="PROKAR_LIPOPROTEIN"/>
    <property type="match status" value="1"/>
</dbReference>
<organism evidence="12 13">
    <name type="scientific">Daphnia pulex</name>
    <name type="common">Water flea</name>
    <dbReference type="NCBI Taxonomy" id="6669"/>
    <lineage>
        <taxon>Eukaryota</taxon>
        <taxon>Metazoa</taxon>
        <taxon>Ecdysozoa</taxon>
        <taxon>Arthropoda</taxon>
        <taxon>Crustacea</taxon>
        <taxon>Branchiopoda</taxon>
        <taxon>Diplostraca</taxon>
        <taxon>Cladocera</taxon>
        <taxon>Anomopoda</taxon>
        <taxon>Daphniidae</taxon>
        <taxon>Daphnia</taxon>
    </lineage>
</organism>
<evidence type="ECO:0000256" key="7">
    <source>
        <dbReference type="ARBA" id="ARBA00023121"/>
    </source>
</evidence>
<dbReference type="PIRSF" id="PIRSF036893">
    <property type="entry name" value="Lipocalin_ApoD"/>
    <property type="match status" value="1"/>
</dbReference>
<dbReference type="PANTHER" id="PTHR10612">
    <property type="entry name" value="APOLIPOPROTEIN D"/>
    <property type="match status" value="1"/>
</dbReference>
<dbReference type="SUPFAM" id="SSF50814">
    <property type="entry name" value="Lipocalins"/>
    <property type="match status" value="1"/>
</dbReference>
<evidence type="ECO:0000256" key="2">
    <source>
        <dbReference type="ARBA" id="ARBA00006889"/>
    </source>
</evidence>
<dbReference type="InterPro" id="IPR000566">
    <property type="entry name" value="Lipocln_cytosolic_FA-bd_dom"/>
</dbReference>
<accession>E9FY96</accession>
<dbReference type="GO" id="GO:0008289">
    <property type="term" value="F:lipid binding"/>
    <property type="evidence" value="ECO:0007669"/>
    <property type="project" value="UniProtKB-KW"/>
</dbReference>
<protein>
    <recommendedName>
        <fullName evidence="3">Apolipoprotein D</fullName>
    </recommendedName>
</protein>
<evidence type="ECO:0000256" key="3">
    <source>
        <dbReference type="ARBA" id="ARBA00019890"/>
    </source>
</evidence>
<keyword evidence="7" id="KW-0446">Lipid-binding</keyword>
<feature type="chain" id="PRO_5013434846" description="Apolipoprotein D" evidence="10">
    <location>
        <begin position="26"/>
        <end position="192"/>
    </location>
</feature>
<evidence type="ECO:0000313" key="12">
    <source>
        <dbReference type="EMBL" id="EFX87814.1"/>
    </source>
</evidence>
<keyword evidence="8" id="KW-1015">Disulfide bond</keyword>
<evidence type="ECO:0000256" key="4">
    <source>
        <dbReference type="ARBA" id="ARBA00022448"/>
    </source>
</evidence>
<dbReference type="eggNOG" id="KOG4824">
    <property type="taxonomic scope" value="Eukaryota"/>
</dbReference>
<dbReference type="CDD" id="cd19437">
    <property type="entry name" value="lipocalin_apoD-like"/>
    <property type="match status" value="1"/>
</dbReference>
<dbReference type="Pfam" id="PF08212">
    <property type="entry name" value="Lipocalin_2"/>
    <property type="match status" value="1"/>
</dbReference>
<keyword evidence="9" id="KW-0325">Glycoprotein</keyword>
<sequence>MLSYSKLWLCLLITLGCSYRTAVDAQVYSLGSCPGVNVVSNFDVDKYTGKWYENRSYFAIFQIGLDCITAEYTKSDTGVTVKNEGTKKILRTKSIVTGTARQLEAPNGKLGVTFASIPFAPADAPYWVLGTDYTSYAVVWSCTNRAFFNSQIAWILTREQFPSTDTINTALAVLATNGISQNPLKTTTQNNC</sequence>
<evidence type="ECO:0000256" key="8">
    <source>
        <dbReference type="ARBA" id="ARBA00023157"/>
    </source>
</evidence>
<keyword evidence="6 10" id="KW-0732">Signal</keyword>
<dbReference type="InterPro" id="IPR012674">
    <property type="entry name" value="Calycin"/>
</dbReference>
<evidence type="ECO:0000256" key="6">
    <source>
        <dbReference type="ARBA" id="ARBA00022729"/>
    </source>
</evidence>
<evidence type="ECO:0000259" key="11">
    <source>
        <dbReference type="Pfam" id="PF08212"/>
    </source>
</evidence>
<dbReference type="GO" id="GO:0006629">
    <property type="term" value="P:lipid metabolic process"/>
    <property type="evidence" value="ECO:0000318"/>
    <property type="project" value="GO_Central"/>
</dbReference>
<keyword evidence="5" id="KW-0964">Secreted</keyword>
<dbReference type="GO" id="GO:0005737">
    <property type="term" value="C:cytoplasm"/>
    <property type="evidence" value="ECO:0000318"/>
    <property type="project" value="GO_Central"/>
</dbReference>
<dbReference type="PANTHER" id="PTHR10612:SF34">
    <property type="entry name" value="APOLIPOPROTEIN D"/>
    <property type="match status" value="1"/>
</dbReference>
<evidence type="ECO:0000256" key="9">
    <source>
        <dbReference type="ARBA" id="ARBA00023180"/>
    </source>
</evidence>
<dbReference type="FunCoup" id="E9FY96">
    <property type="interactions" value="57"/>
</dbReference>
<evidence type="ECO:0000256" key="1">
    <source>
        <dbReference type="ARBA" id="ARBA00004613"/>
    </source>
</evidence>
<comment type="subcellular location">
    <subcellularLocation>
        <location evidence="1">Secreted</location>
    </subcellularLocation>
</comment>
<dbReference type="InParanoid" id="E9FY96"/>
<gene>
    <name evidence="12" type="ORF">DAPPUDRAFT_306369</name>
</gene>
<dbReference type="Proteomes" id="UP000000305">
    <property type="component" value="Unassembled WGS sequence"/>
</dbReference>
<feature type="domain" description="Lipocalin/cytosolic fatty-acid binding" evidence="11">
    <location>
        <begin position="42"/>
        <end position="189"/>
    </location>
</feature>
<dbReference type="OMA" id="EDMKNPA"/>
<dbReference type="EMBL" id="GL732527">
    <property type="protein sequence ID" value="EFX87814.1"/>
    <property type="molecule type" value="Genomic_DNA"/>
</dbReference>
<evidence type="ECO:0000256" key="5">
    <source>
        <dbReference type="ARBA" id="ARBA00022525"/>
    </source>
</evidence>
<comment type="similarity">
    <text evidence="2 10">Belongs to the calycin superfamily. Lipocalin family.</text>
</comment>
<dbReference type="OrthoDB" id="565904at2759"/>
<dbReference type="GO" id="GO:0031409">
    <property type="term" value="F:pigment binding"/>
    <property type="evidence" value="ECO:0007669"/>
    <property type="project" value="InterPro"/>
</dbReference>
<dbReference type="PRINTS" id="PR01273">
    <property type="entry name" value="INVTBRTCOLOR"/>
</dbReference>
<evidence type="ECO:0000256" key="10">
    <source>
        <dbReference type="PIRNR" id="PIRNR036893"/>
    </source>
</evidence>